<dbReference type="AlphaFoldDB" id="A0A2H0NBW0"/>
<organism evidence="2 3">
    <name type="scientific">Candidatus Komeilibacteria bacterium CG11_big_fil_rev_8_21_14_0_20_36_20</name>
    <dbReference type="NCBI Taxonomy" id="1974477"/>
    <lineage>
        <taxon>Bacteria</taxon>
        <taxon>Candidatus Komeiliibacteriota</taxon>
    </lineage>
</organism>
<sequence>MTVLLSILEKLLVIVCKTLFYVLKIIYKFIKFIAELITFLLCFMIFVWTYNFITTLPIFWQSWAINFVLFSASFLFICIIVLRFWKPKLFFQISD</sequence>
<dbReference type="EMBL" id="PCWQ01000013">
    <property type="protein sequence ID" value="PIR06389.1"/>
    <property type="molecule type" value="Genomic_DNA"/>
</dbReference>
<dbReference type="Proteomes" id="UP000230564">
    <property type="component" value="Unassembled WGS sequence"/>
</dbReference>
<keyword evidence="1" id="KW-1133">Transmembrane helix</keyword>
<evidence type="ECO:0000313" key="3">
    <source>
        <dbReference type="Proteomes" id="UP000230564"/>
    </source>
</evidence>
<proteinExistence type="predicted"/>
<keyword evidence="1" id="KW-0812">Transmembrane</keyword>
<gene>
    <name evidence="2" type="ORF">COV55_03845</name>
</gene>
<comment type="caution">
    <text evidence="2">The sequence shown here is derived from an EMBL/GenBank/DDBJ whole genome shotgun (WGS) entry which is preliminary data.</text>
</comment>
<feature type="transmembrane region" description="Helical" evidence="1">
    <location>
        <begin position="32"/>
        <end position="51"/>
    </location>
</feature>
<evidence type="ECO:0000313" key="2">
    <source>
        <dbReference type="EMBL" id="PIR06389.1"/>
    </source>
</evidence>
<evidence type="ECO:0000256" key="1">
    <source>
        <dbReference type="SAM" id="Phobius"/>
    </source>
</evidence>
<feature type="transmembrane region" description="Helical" evidence="1">
    <location>
        <begin position="6"/>
        <end position="23"/>
    </location>
</feature>
<name>A0A2H0NBW0_9BACT</name>
<keyword evidence="1" id="KW-0472">Membrane</keyword>
<protein>
    <recommendedName>
        <fullName evidence="4">Phage holin family protein</fullName>
    </recommendedName>
</protein>
<accession>A0A2H0NBW0</accession>
<evidence type="ECO:0008006" key="4">
    <source>
        <dbReference type="Google" id="ProtNLM"/>
    </source>
</evidence>
<feature type="transmembrane region" description="Helical" evidence="1">
    <location>
        <begin position="63"/>
        <end position="85"/>
    </location>
</feature>
<reference evidence="2 3" key="1">
    <citation type="submission" date="2017-09" db="EMBL/GenBank/DDBJ databases">
        <title>Depth-based differentiation of microbial function through sediment-hosted aquifers and enrichment of novel symbionts in the deep terrestrial subsurface.</title>
        <authorList>
            <person name="Probst A.J."/>
            <person name="Ladd B."/>
            <person name="Jarett J.K."/>
            <person name="Geller-Mcgrath D.E."/>
            <person name="Sieber C.M."/>
            <person name="Emerson J.B."/>
            <person name="Anantharaman K."/>
            <person name="Thomas B.C."/>
            <person name="Malmstrom R."/>
            <person name="Stieglmeier M."/>
            <person name="Klingl A."/>
            <person name="Woyke T."/>
            <person name="Ryan C.M."/>
            <person name="Banfield J.F."/>
        </authorList>
    </citation>
    <scope>NUCLEOTIDE SEQUENCE [LARGE SCALE GENOMIC DNA]</scope>
    <source>
        <strain evidence="2">CG11_big_fil_rev_8_21_14_0_20_36_20</strain>
    </source>
</reference>